<keyword evidence="1" id="KW-0812">Transmembrane</keyword>
<dbReference type="Pfam" id="PF00487">
    <property type="entry name" value="FA_desaturase"/>
    <property type="match status" value="1"/>
</dbReference>
<evidence type="ECO:0000313" key="3">
    <source>
        <dbReference type="EMBL" id="SVC46868.1"/>
    </source>
</evidence>
<keyword evidence="1" id="KW-0472">Membrane</keyword>
<feature type="transmembrane region" description="Helical" evidence="1">
    <location>
        <begin position="27"/>
        <end position="48"/>
    </location>
</feature>
<reference evidence="3" key="1">
    <citation type="submission" date="2018-05" db="EMBL/GenBank/DDBJ databases">
        <authorList>
            <person name="Lanie J.A."/>
            <person name="Ng W.-L."/>
            <person name="Kazmierczak K.M."/>
            <person name="Andrzejewski T.M."/>
            <person name="Davidsen T.M."/>
            <person name="Wayne K.J."/>
            <person name="Tettelin H."/>
            <person name="Glass J.I."/>
            <person name="Rusch D."/>
            <person name="Podicherti R."/>
            <person name="Tsui H.-C.T."/>
            <person name="Winkler M.E."/>
        </authorList>
    </citation>
    <scope>NUCLEOTIDE SEQUENCE</scope>
</reference>
<feature type="domain" description="Fatty acid desaturase" evidence="2">
    <location>
        <begin position="53"/>
        <end position="220"/>
    </location>
</feature>
<dbReference type="SUPFAM" id="SSF103473">
    <property type="entry name" value="MFS general substrate transporter"/>
    <property type="match status" value="1"/>
</dbReference>
<keyword evidence="1" id="KW-1133">Transmembrane helix</keyword>
<dbReference type="EMBL" id="UINC01092892">
    <property type="protein sequence ID" value="SVC46868.1"/>
    <property type="molecule type" value="Genomic_DNA"/>
</dbReference>
<evidence type="ECO:0000256" key="1">
    <source>
        <dbReference type="SAM" id="Phobius"/>
    </source>
</evidence>
<evidence type="ECO:0000259" key="2">
    <source>
        <dbReference type="Pfam" id="PF00487"/>
    </source>
</evidence>
<name>A0A382MEA1_9ZZZZ</name>
<gene>
    <name evidence="3" type="ORF">METZ01_LOCUS299722</name>
</gene>
<feature type="non-terminal residue" evidence="3">
    <location>
        <position position="228"/>
    </location>
</feature>
<dbReference type="InterPro" id="IPR036259">
    <property type="entry name" value="MFS_trans_sf"/>
</dbReference>
<sequence length="228" mass="27735">MHINLDNWYRAEIDKRKLKELSKRKDLPGLIHFFFYFLFLFISGYLAYVTIGTWWTYLFFFIYGTIYAFSVANWHETVHRTAFKTRWINDFFYHISSFMCDFEGFRWRWSHTFHHSKTLQTQDDYDHEIQVSRPVELVAFFLNFIPLTDLLYPHKLIKYEVMKHSLGIFSPVINITAPPKEKKKILWNSRFYILIWFLVILYSIYIGSFLPIIYVILPTYIGKPIWFA</sequence>
<protein>
    <recommendedName>
        <fullName evidence="2">Fatty acid desaturase domain-containing protein</fullName>
    </recommendedName>
</protein>
<accession>A0A382MEA1</accession>
<dbReference type="InterPro" id="IPR005804">
    <property type="entry name" value="FA_desaturase_dom"/>
</dbReference>
<dbReference type="AlphaFoldDB" id="A0A382MEA1"/>
<feature type="transmembrane region" description="Helical" evidence="1">
    <location>
        <begin position="191"/>
        <end position="217"/>
    </location>
</feature>
<proteinExistence type="predicted"/>
<dbReference type="GO" id="GO:0006629">
    <property type="term" value="P:lipid metabolic process"/>
    <property type="evidence" value="ECO:0007669"/>
    <property type="project" value="InterPro"/>
</dbReference>
<feature type="transmembrane region" description="Helical" evidence="1">
    <location>
        <begin position="54"/>
        <end position="74"/>
    </location>
</feature>
<organism evidence="3">
    <name type="scientific">marine metagenome</name>
    <dbReference type="NCBI Taxonomy" id="408172"/>
    <lineage>
        <taxon>unclassified sequences</taxon>
        <taxon>metagenomes</taxon>
        <taxon>ecological metagenomes</taxon>
    </lineage>
</organism>